<dbReference type="InterPro" id="IPR032710">
    <property type="entry name" value="NTF2-like_dom_sf"/>
</dbReference>
<gene>
    <name evidence="3" type="ORF">KOR42_53310</name>
</gene>
<dbReference type="AlphaFoldDB" id="A0A5C5V8S9"/>
<sequence precursor="true">MQRLIAFLAASMLFWSTNASAQTNTKPAIQVIAEQTANHYIEAFNNRDATALSKLFTDEAEYVDVSGTIFHGRPVIEAEFAANFAVSPPGTLAIEMASIRQIAHGVMVEDGVASFNPEGDEATIRTLYTTTHVKQNDGSWLMASVRELSSGTMSSHEQLKALTWLLGDWHEDVRGVITQSTWDWSEDENFLVGTFTVEQSDAVSWTGTHRIAWDAERNQFHSWVFESHGGTTEGWWEPNPDGSWSVNMSGIDASGVRRSARLTYLADGDDAIVVSETQRLVNGTSLPPTVHRVVRKPPAVEAPKNLN</sequence>
<evidence type="ECO:0000259" key="2">
    <source>
        <dbReference type="Pfam" id="PF14534"/>
    </source>
</evidence>
<name>A0A5C5V8S9_9PLAN</name>
<dbReference type="InterPro" id="IPR027843">
    <property type="entry name" value="DUF4440"/>
</dbReference>
<comment type="caution">
    <text evidence="3">The sequence shown here is derived from an EMBL/GenBank/DDBJ whole genome shotgun (WGS) entry which is preliminary data.</text>
</comment>
<proteinExistence type="predicted"/>
<keyword evidence="1" id="KW-0732">Signal</keyword>
<dbReference type="Pfam" id="PF14534">
    <property type="entry name" value="DUF4440"/>
    <property type="match status" value="1"/>
</dbReference>
<protein>
    <recommendedName>
        <fullName evidence="2">DUF4440 domain-containing protein</fullName>
    </recommendedName>
</protein>
<evidence type="ECO:0000313" key="3">
    <source>
        <dbReference type="EMBL" id="TWT34996.1"/>
    </source>
</evidence>
<keyword evidence="4" id="KW-1185">Reference proteome</keyword>
<reference evidence="3 4" key="1">
    <citation type="submission" date="2019-02" db="EMBL/GenBank/DDBJ databases">
        <title>Deep-cultivation of Planctomycetes and their phenomic and genomic characterization uncovers novel biology.</title>
        <authorList>
            <person name="Wiegand S."/>
            <person name="Jogler M."/>
            <person name="Boedeker C."/>
            <person name="Pinto D."/>
            <person name="Vollmers J."/>
            <person name="Rivas-Marin E."/>
            <person name="Kohn T."/>
            <person name="Peeters S.H."/>
            <person name="Heuer A."/>
            <person name="Rast P."/>
            <person name="Oberbeckmann S."/>
            <person name="Bunk B."/>
            <person name="Jeske O."/>
            <person name="Meyerdierks A."/>
            <person name="Storesund J.E."/>
            <person name="Kallscheuer N."/>
            <person name="Luecker S."/>
            <person name="Lage O.M."/>
            <person name="Pohl T."/>
            <person name="Merkel B.J."/>
            <person name="Hornburger P."/>
            <person name="Mueller R.-W."/>
            <person name="Bruemmer F."/>
            <person name="Labrenz M."/>
            <person name="Spormann A.M."/>
            <person name="Op Den Camp H."/>
            <person name="Overmann J."/>
            <person name="Amann R."/>
            <person name="Jetten M.S.M."/>
            <person name="Mascher T."/>
            <person name="Medema M.H."/>
            <person name="Devos D.P."/>
            <person name="Kaster A.-K."/>
            <person name="Ovreas L."/>
            <person name="Rohde M."/>
            <person name="Galperin M.Y."/>
            <person name="Jogler C."/>
        </authorList>
    </citation>
    <scope>NUCLEOTIDE SEQUENCE [LARGE SCALE GENOMIC DNA]</scope>
    <source>
        <strain evidence="3 4">KOR42</strain>
    </source>
</reference>
<dbReference type="Gene3D" id="3.10.450.50">
    <property type="match status" value="1"/>
</dbReference>
<feature type="chain" id="PRO_5022740800" description="DUF4440 domain-containing protein" evidence="1">
    <location>
        <begin position="22"/>
        <end position="307"/>
    </location>
</feature>
<dbReference type="NCBIfam" id="TIGR02246">
    <property type="entry name" value="SgcJ/EcaC family oxidoreductase"/>
    <property type="match status" value="1"/>
</dbReference>
<dbReference type="SUPFAM" id="SSF54427">
    <property type="entry name" value="NTF2-like"/>
    <property type="match status" value="1"/>
</dbReference>
<feature type="domain" description="DUF4440" evidence="2">
    <location>
        <begin position="38"/>
        <end position="142"/>
    </location>
</feature>
<evidence type="ECO:0000256" key="1">
    <source>
        <dbReference type="SAM" id="SignalP"/>
    </source>
</evidence>
<organism evidence="3 4">
    <name type="scientific">Thalassoglobus neptunius</name>
    <dbReference type="NCBI Taxonomy" id="1938619"/>
    <lineage>
        <taxon>Bacteria</taxon>
        <taxon>Pseudomonadati</taxon>
        <taxon>Planctomycetota</taxon>
        <taxon>Planctomycetia</taxon>
        <taxon>Planctomycetales</taxon>
        <taxon>Planctomycetaceae</taxon>
        <taxon>Thalassoglobus</taxon>
    </lineage>
</organism>
<evidence type="ECO:0000313" key="4">
    <source>
        <dbReference type="Proteomes" id="UP000317243"/>
    </source>
</evidence>
<dbReference type="EMBL" id="SIHI01000083">
    <property type="protein sequence ID" value="TWT34996.1"/>
    <property type="molecule type" value="Genomic_DNA"/>
</dbReference>
<feature type="signal peptide" evidence="1">
    <location>
        <begin position="1"/>
        <end position="21"/>
    </location>
</feature>
<dbReference type="RefSeq" id="WP_197441575.1">
    <property type="nucleotide sequence ID" value="NZ_SIHI01000083.1"/>
</dbReference>
<accession>A0A5C5V8S9</accession>
<dbReference type="Proteomes" id="UP000317243">
    <property type="component" value="Unassembled WGS sequence"/>
</dbReference>
<dbReference type="InterPro" id="IPR011944">
    <property type="entry name" value="Steroid_delta5-4_isomerase"/>
</dbReference>